<proteinExistence type="predicted"/>
<sequence>MTDLPPSPLPPTIIVVHPREKRSKCSVEPLRGRPEFLFWKFPNRGPQPLTSYVRLGLGGPLLSPADSPHGLLLLDGTWRLAAKMEQSYSQLPVRSLLPWQTAYPRVSKYDTDPAAGLATIEALYAALTQMGRPTDGLLDDYRWGKEFVEKNAGLVERCLNGIL</sequence>
<protein>
    <submittedName>
        <fullName evidence="1">Pre-rRNA-processing protein TSR3</fullName>
    </submittedName>
</protein>
<dbReference type="STRING" id="1576369.SAMN05421753_101288"/>
<gene>
    <name evidence="1" type="ORF">SAMN05421753_101288</name>
</gene>
<dbReference type="EMBL" id="FOQD01000001">
    <property type="protein sequence ID" value="SFH58314.1"/>
    <property type="molecule type" value="Genomic_DNA"/>
</dbReference>
<dbReference type="RefSeq" id="WP_092047241.1">
    <property type="nucleotide sequence ID" value="NZ_FOQD01000001.1"/>
</dbReference>
<keyword evidence="2" id="KW-1185">Reference proteome</keyword>
<dbReference type="Proteomes" id="UP000199518">
    <property type="component" value="Unassembled WGS sequence"/>
</dbReference>
<accession>A0A1I3B7Q8</accession>
<name>A0A1I3B7Q8_9PLAN</name>
<evidence type="ECO:0000313" key="2">
    <source>
        <dbReference type="Proteomes" id="UP000199518"/>
    </source>
</evidence>
<evidence type="ECO:0000313" key="1">
    <source>
        <dbReference type="EMBL" id="SFH58314.1"/>
    </source>
</evidence>
<dbReference type="AlphaFoldDB" id="A0A1I3B7Q8"/>
<reference evidence="2" key="1">
    <citation type="submission" date="2016-10" db="EMBL/GenBank/DDBJ databases">
        <authorList>
            <person name="Varghese N."/>
            <person name="Submissions S."/>
        </authorList>
    </citation>
    <scope>NUCLEOTIDE SEQUENCE [LARGE SCALE GENOMIC DNA]</scope>
    <source>
        <strain evidence="2">DSM 26348</strain>
    </source>
</reference>
<organism evidence="1 2">
    <name type="scientific">Planctomicrobium piriforme</name>
    <dbReference type="NCBI Taxonomy" id="1576369"/>
    <lineage>
        <taxon>Bacteria</taxon>
        <taxon>Pseudomonadati</taxon>
        <taxon>Planctomycetota</taxon>
        <taxon>Planctomycetia</taxon>
        <taxon>Planctomycetales</taxon>
        <taxon>Planctomycetaceae</taxon>
        <taxon>Planctomicrobium</taxon>
    </lineage>
</organism>
<dbReference type="OrthoDB" id="267170at2"/>